<dbReference type="eggNOG" id="COG1256">
    <property type="taxonomic scope" value="Bacteria"/>
</dbReference>
<dbReference type="GO" id="GO:0009424">
    <property type="term" value="C:bacterial-type flagellum hook"/>
    <property type="evidence" value="ECO:0007669"/>
    <property type="project" value="UniProtKB-UniRule"/>
</dbReference>
<proteinExistence type="inferred from homology"/>
<comment type="caution">
    <text evidence="10">The sequence shown here is derived from an EMBL/GenBank/DDBJ whole genome shotgun (WGS) entry which is preliminary data.</text>
</comment>
<sequence length="468" mass="48396">MSITAALAASRSGLSVAGTRGAITSENIANAGRADYVRRSASLDAPSVGGGVAVSAIRRDVNGALQARERDDVAAAAYHRTLGDGIALYTDRLAGSGSGHALPARIADLQADLDLLSGSPGDTSAQRAVLSSAETLARDIREAANAASEAKANARSAVSSDIAQANKLLDQIATANLRIGETEVGSAQRATAEDARDAAIDRLSEIVDLDVSPRADGTLDLRVGGGAALVEGTEAHHLTFEDGTGTLSAGEARIDITPERSSSRGISSGSLAANVTLTTRKLPDMSAELDSLAEGLVTLFEKAEKTPAARGEGLFVYDPPEDNDGPDELASNLAVNERVRTDGDNELWRLRDGVNASTRGSTSDPTQILAYAEALEEQSFDDSGTSVRLSDYAATIVADHNVAATEARDRAAGHAASAAAIATQRSTTEGVNVDTELQELLSIEQSYAANAQVISALTRMMDTLLDAV</sequence>
<evidence type="ECO:0000256" key="4">
    <source>
        <dbReference type="ARBA" id="ARBA00016244"/>
    </source>
</evidence>
<organism evidence="10 11">
    <name type="scientific">Roseivivax halodurans JCM 10272</name>
    <dbReference type="NCBI Taxonomy" id="1449350"/>
    <lineage>
        <taxon>Bacteria</taxon>
        <taxon>Pseudomonadati</taxon>
        <taxon>Pseudomonadota</taxon>
        <taxon>Alphaproteobacteria</taxon>
        <taxon>Rhodobacterales</taxon>
        <taxon>Roseobacteraceae</taxon>
        <taxon>Roseivivax</taxon>
    </lineage>
</organism>
<dbReference type="PRINTS" id="PR01005">
    <property type="entry name" value="FLGHOOKAP1"/>
</dbReference>
<comment type="subcellular location">
    <subcellularLocation>
        <location evidence="1 7">Bacterial flagellum</location>
    </subcellularLocation>
    <subcellularLocation>
        <location evidence="2 7">Secreted</location>
    </subcellularLocation>
</comment>
<keyword evidence="5 7" id="KW-0964">Secreted</keyword>
<evidence type="ECO:0000256" key="3">
    <source>
        <dbReference type="ARBA" id="ARBA00009677"/>
    </source>
</evidence>
<dbReference type="Pfam" id="PF06429">
    <property type="entry name" value="Flg_bbr_C"/>
    <property type="match status" value="1"/>
</dbReference>
<dbReference type="InterPro" id="IPR010930">
    <property type="entry name" value="Flg_bb/hook_C_dom"/>
</dbReference>
<dbReference type="InterPro" id="IPR053927">
    <property type="entry name" value="FlgK_helical"/>
</dbReference>
<evidence type="ECO:0000256" key="7">
    <source>
        <dbReference type="RuleBase" id="RU362065"/>
    </source>
</evidence>
<evidence type="ECO:0000256" key="6">
    <source>
        <dbReference type="ARBA" id="ARBA00023143"/>
    </source>
</evidence>
<accession>X7ENC0</accession>
<protein>
    <recommendedName>
        <fullName evidence="4 7">Flagellar hook-associated protein 1</fullName>
        <shortName evidence="7">HAP1</shortName>
    </recommendedName>
</protein>
<dbReference type="STRING" id="1449350.OCH239_00275"/>
<evidence type="ECO:0000259" key="8">
    <source>
        <dbReference type="Pfam" id="PF06429"/>
    </source>
</evidence>
<dbReference type="OrthoDB" id="7181295at2"/>
<gene>
    <name evidence="7" type="primary">flgK</name>
    <name evidence="10" type="ORF">OCH239_00275</name>
</gene>
<dbReference type="Proteomes" id="UP000022447">
    <property type="component" value="Unassembled WGS sequence"/>
</dbReference>
<dbReference type="NCBIfam" id="TIGR02492">
    <property type="entry name" value="flgK_ends"/>
    <property type="match status" value="1"/>
</dbReference>
<dbReference type="Pfam" id="PF22638">
    <property type="entry name" value="FlgK_D1"/>
    <property type="match status" value="1"/>
</dbReference>
<reference evidence="10 11" key="1">
    <citation type="submission" date="2014-01" db="EMBL/GenBank/DDBJ databases">
        <title>Roseivivax halodurans JCM 10272 Genome Sequencing.</title>
        <authorList>
            <person name="Lai Q."/>
            <person name="Li G."/>
            <person name="Shao Z."/>
        </authorList>
    </citation>
    <scope>NUCLEOTIDE SEQUENCE [LARGE SCALE GENOMIC DNA]</scope>
    <source>
        <strain evidence="10 11">JCM 10272</strain>
    </source>
</reference>
<name>X7ENC0_9RHOB</name>
<evidence type="ECO:0000259" key="9">
    <source>
        <dbReference type="Pfam" id="PF22638"/>
    </source>
</evidence>
<keyword evidence="11" id="KW-1185">Reference proteome</keyword>
<evidence type="ECO:0000256" key="2">
    <source>
        <dbReference type="ARBA" id="ARBA00004613"/>
    </source>
</evidence>
<evidence type="ECO:0000313" key="11">
    <source>
        <dbReference type="Proteomes" id="UP000022447"/>
    </source>
</evidence>
<evidence type="ECO:0000256" key="5">
    <source>
        <dbReference type="ARBA" id="ARBA00022525"/>
    </source>
</evidence>
<dbReference type="SUPFAM" id="SSF64518">
    <property type="entry name" value="Phase 1 flagellin"/>
    <property type="match status" value="1"/>
</dbReference>
<dbReference type="InterPro" id="IPR002371">
    <property type="entry name" value="FlgK"/>
</dbReference>
<dbReference type="GO" id="GO:0005198">
    <property type="term" value="F:structural molecule activity"/>
    <property type="evidence" value="ECO:0007669"/>
    <property type="project" value="UniProtKB-UniRule"/>
</dbReference>
<comment type="similarity">
    <text evidence="3 7">Belongs to the flagella basal body rod proteins family.</text>
</comment>
<dbReference type="AlphaFoldDB" id="X7ENC0"/>
<dbReference type="PANTHER" id="PTHR30033:SF1">
    <property type="entry name" value="FLAGELLAR HOOK-ASSOCIATED PROTEIN 1"/>
    <property type="match status" value="1"/>
</dbReference>
<dbReference type="RefSeq" id="WP_037256943.1">
    <property type="nucleotide sequence ID" value="NZ_JALZ01000001.1"/>
</dbReference>
<dbReference type="GO" id="GO:0044780">
    <property type="term" value="P:bacterial-type flagellum assembly"/>
    <property type="evidence" value="ECO:0007669"/>
    <property type="project" value="InterPro"/>
</dbReference>
<keyword evidence="6 7" id="KW-0975">Bacterial flagellum</keyword>
<evidence type="ECO:0000256" key="1">
    <source>
        <dbReference type="ARBA" id="ARBA00004365"/>
    </source>
</evidence>
<feature type="domain" description="Flagellar basal-body/hook protein C-terminal" evidence="8">
    <location>
        <begin position="429"/>
        <end position="466"/>
    </location>
</feature>
<dbReference type="EMBL" id="JALZ01000001">
    <property type="protein sequence ID" value="ETX16701.1"/>
    <property type="molecule type" value="Genomic_DNA"/>
</dbReference>
<dbReference type="PANTHER" id="PTHR30033">
    <property type="entry name" value="FLAGELLAR HOOK-ASSOCIATED PROTEIN 1"/>
    <property type="match status" value="1"/>
</dbReference>
<dbReference type="GO" id="GO:0005576">
    <property type="term" value="C:extracellular region"/>
    <property type="evidence" value="ECO:0007669"/>
    <property type="project" value="UniProtKB-SubCell"/>
</dbReference>
<evidence type="ECO:0000313" key="10">
    <source>
        <dbReference type="EMBL" id="ETX16701.1"/>
    </source>
</evidence>
<feature type="domain" description="Flagellar hook-associated protein FlgK helical" evidence="9">
    <location>
        <begin position="93"/>
        <end position="304"/>
    </location>
</feature>